<comment type="similarity">
    <text evidence="2 7">Belongs to the UPF0056 (MarC) family.</text>
</comment>
<evidence type="ECO:0000256" key="4">
    <source>
        <dbReference type="ARBA" id="ARBA00022692"/>
    </source>
</evidence>
<dbReference type="Pfam" id="PF01914">
    <property type="entry name" value="MarC"/>
    <property type="match status" value="1"/>
</dbReference>
<dbReference type="EMBL" id="CP051167">
    <property type="protein sequence ID" value="QIZ69803.1"/>
    <property type="molecule type" value="Genomic_DNA"/>
</dbReference>
<keyword evidence="5 7" id="KW-1133">Transmembrane helix</keyword>
<feature type="transmembrane region" description="Helical" evidence="7">
    <location>
        <begin position="6"/>
        <end position="28"/>
    </location>
</feature>
<reference evidence="8 9" key="1">
    <citation type="submission" date="2020-04" db="EMBL/GenBank/DDBJ databases">
        <authorList>
            <person name="Basu S."/>
            <person name="Maruthanayagam V."/>
            <person name="Chakraborty S."/>
            <person name="Pramanik A."/>
            <person name="Mukherjee J."/>
            <person name="Brink B."/>
        </authorList>
    </citation>
    <scope>NUCLEOTIDE SEQUENCE [LARGE SCALE GENOMIC DNA]</scope>
    <source>
        <strain evidence="8 9">AP17</strain>
    </source>
</reference>
<evidence type="ECO:0000256" key="5">
    <source>
        <dbReference type="ARBA" id="ARBA00022989"/>
    </source>
</evidence>
<dbReference type="Proteomes" id="UP000500857">
    <property type="component" value="Chromosome"/>
</dbReference>
<dbReference type="GO" id="GO:0005886">
    <property type="term" value="C:plasma membrane"/>
    <property type="evidence" value="ECO:0007669"/>
    <property type="project" value="UniProtKB-SubCell"/>
</dbReference>
<keyword evidence="3" id="KW-1003">Cell membrane</keyword>
<evidence type="ECO:0000256" key="3">
    <source>
        <dbReference type="ARBA" id="ARBA00022475"/>
    </source>
</evidence>
<sequence>MPENFVNSIELLLLLLNPFLMSIYLIDLIEQFNFQKFIRVLVRGASISTFVFIVFAWLGDAIFSDLLHVRFASFLIFGGVIFGIVGIRFVFSGTEALQSLRGNPEHIAGSIAMPFMIGPGTVSASVLAGTKLTPIWASIAIATALSLTVISVALLKSLHDFVKERNQALVERYIEVVGRVTALIIGTFAVEMILQGIDLWLGKAPVPFS</sequence>
<evidence type="ECO:0000256" key="1">
    <source>
        <dbReference type="ARBA" id="ARBA00004651"/>
    </source>
</evidence>
<feature type="transmembrane region" description="Helical" evidence="7">
    <location>
        <begin position="111"/>
        <end position="129"/>
    </location>
</feature>
<dbReference type="AlphaFoldDB" id="A0A6H1TVM5"/>
<dbReference type="InterPro" id="IPR002771">
    <property type="entry name" value="Multi_antbiot-R_MarC"/>
</dbReference>
<evidence type="ECO:0000256" key="7">
    <source>
        <dbReference type="RuleBase" id="RU362048"/>
    </source>
</evidence>
<proteinExistence type="inferred from homology"/>
<evidence type="ECO:0000313" key="8">
    <source>
        <dbReference type="EMBL" id="QIZ69803.1"/>
    </source>
</evidence>
<evidence type="ECO:0000313" key="9">
    <source>
        <dbReference type="Proteomes" id="UP000500857"/>
    </source>
</evidence>
<name>A0A6H1TVM5_9CYAN</name>
<feature type="transmembrane region" description="Helical" evidence="7">
    <location>
        <begin position="176"/>
        <end position="197"/>
    </location>
</feature>
<dbReference type="RefSeq" id="WP_168567960.1">
    <property type="nucleotide sequence ID" value="NZ_CP051167.1"/>
</dbReference>
<comment type="subcellular location">
    <subcellularLocation>
        <location evidence="1 7">Cell membrane</location>
        <topology evidence="1 7">Multi-pass membrane protein</topology>
    </subcellularLocation>
</comment>
<feature type="transmembrane region" description="Helical" evidence="7">
    <location>
        <begin position="71"/>
        <end position="91"/>
    </location>
</feature>
<dbReference type="PANTHER" id="PTHR33508:SF10">
    <property type="entry name" value="UPF0056 INNER MEMBRANE PROTEIN YHGN"/>
    <property type="match status" value="1"/>
</dbReference>
<dbReference type="KEGG" id="oxy:HCG48_03760"/>
<evidence type="ECO:0000256" key="2">
    <source>
        <dbReference type="ARBA" id="ARBA00009784"/>
    </source>
</evidence>
<organism evidence="8 9">
    <name type="scientific">Oxynema aestuarii AP17</name>
    <dbReference type="NCBI Taxonomy" id="2064643"/>
    <lineage>
        <taxon>Bacteria</taxon>
        <taxon>Bacillati</taxon>
        <taxon>Cyanobacteriota</taxon>
        <taxon>Cyanophyceae</taxon>
        <taxon>Oscillatoriophycideae</taxon>
        <taxon>Oscillatoriales</taxon>
        <taxon>Oscillatoriaceae</taxon>
        <taxon>Oxynema</taxon>
        <taxon>Oxynema aestuarii</taxon>
    </lineage>
</organism>
<dbReference type="PANTHER" id="PTHR33508">
    <property type="entry name" value="UPF0056 MEMBRANE PROTEIN YHCE"/>
    <property type="match status" value="1"/>
</dbReference>
<protein>
    <recommendedName>
        <fullName evidence="7">UPF0056 membrane protein</fullName>
    </recommendedName>
</protein>
<feature type="transmembrane region" description="Helical" evidence="7">
    <location>
        <begin position="40"/>
        <end position="59"/>
    </location>
</feature>
<gene>
    <name evidence="8" type="ORF">HCG48_03760</name>
</gene>
<keyword evidence="9" id="KW-1185">Reference proteome</keyword>
<keyword evidence="6 7" id="KW-0472">Membrane</keyword>
<accession>A0A6H1TVM5</accession>
<keyword evidence="4 7" id="KW-0812">Transmembrane</keyword>
<feature type="transmembrane region" description="Helical" evidence="7">
    <location>
        <begin position="135"/>
        <end position="155"/>
    </location>
</feature>
<evidence type="ECO:0000256" key="6">
    <source>
        <dbReference type="ARBA" id="ARBA00023136"/>
    </source>
</evidence>